<comment type="similarity">
    <text evidence="1">Belongs to the iron-sulfur cluster assembly SufBD family.</text>
</comment>
<dbReference type="EMBL" id="CM001167">
    <property type="protein sequence ID" value="EGJ70497.1"/>
    <property type="molecule type" value="Genomic_DNA"/>
</dbReference>
<dbReference type="HOGENOM" id="CLU_026231_5_2_10"/>
<evidence type="ECO:0000256" key="1">
    <source>
        <dbReference type="ARBA" id="ARBA00043967"/>
    </source>
</evidence>
<dbReference type="eggNOG" id="COG0719">
    <property type="taxonomic scope" value="Bacteria"/>
</dbReference>
<feature type="domain" description="SUF system FeS cluster assembly SufBD N-terminal" evidence="3">
    <location>
        <begin position="1"/>
        <end position="172"/>
    </location>
</feature>
<dbReference type="AlphaFoldDB" id="F3ZQB9"/>
<dbReference type="PANTHER" id="PTHR43575">
    <property type="entry name" value="PROTEIN ABCI7, CHLOROPLASTIC"/>
    <property type="match status" value="1"/>
</dbReference>
<dbReference type="InterPro" id="IPR000825">
    <property type="entry name" value="SUF_FeS_clus_asmbl_SufBD_core"/>
</dbReference>
<protein>
    <submittedName>
        <fullName evidence="4">FeS assembly protein SufD</fullName>
    </submittedName>
</protein>
<dbReference type="OrthoDB" id="9768262at2"/>
<name>F3ZQB9_9BACE</name>
<keyword evidence="5" id="KW-1185">Reference proteome</keyword>
<organism evidence="4 5">
    <name type="scientific">Bacteroides coprosuis DSM 18011</name>
    <dbReference type="NCBI Taxonomy" id="679937"/>
    <lineage>
        <taxon>Bacteria</taxon>
        <taxon>Pseudomonadati</taxon>
        <taxon>Bacteroidota</taxon>
        <taxon>Bacteroidia</taxon>
        <taxon>Bacteroidales</taxon>
        <taxon>Bacteroidaceae</taxon>
        <taxon>Bacteroides</taxon>
    </lineage>
</organism>
<dbReference type="InterPro" id="IPR011542">
    <property type="entry name" value="SUF_FeS_clus_asmbl_SufD"/>
</dbReference>
<dbReference type="InterPro" id="IPR055346">
    <property type="entry name" value="Fe-S_cluster_assembly_SufBD"/>
</dbReference>
<dbReference type="InterPro" id="IPR045595">
    <property type="entry name" value="SufBD_N"/>
</dbReference>
<evidence type="ECO:0000259" key="3">
    <source>
        <dbReference type="Pfam" id="PF19295"/>
    </source>
</evidence>
<gene>
    <name evidence="4" type="ORF">Bcop_0278</name>
</gene>
<dbReference type="STRING" id="679937.Bcop_0278"/>
<evidence type="ECO:0000259" key="2">
    <source>
        <dbReference type="Pfam" id="PF01458"/>
    </source>
</evidence>
<dbReference type="InterPro" id="IPR037284">
    <property type="entry name" value="SUF_FeS_clus_asmbl_SufBD_sf"/>
</dbReference>
<dbReference type="PANTHER" id="PTHR43575:SF1">
    <property type="entry name" value="PROTEIN ABCI7, CHLOROPLASTIC"/>
    <property type="match status" value="1"/>
</dbReference>
<dbReference type="NCBIfam" id="TIGR01981">
    <property type="entry name" value="sufD"/>
    <property type="match status" value="1"/>
</dbReference>
<dbReference type="GO" id="GO:0016226">
    <property type="term" value="P:iron-sulfur cluster assembly"/>
    <property type="evidence" value="ECO:0007669"/>
    <property type="project" value="InterPro"/>
</dbReference>
<dbReference type="SUPFAM" id="SSF101960">
    <property type="entry name" value="Stabilizer of iron transporter SufD"/>
    <property type="match status" value="1"/>
</dbReference>
<dbReference type="Pfam" id="PF01458">
    <property type="entry name" value="SUFBD_core"/>
    <property type="match status" value="1"/>
</dbReference>
<dbReference type="Proteomes" id="UP000018439">
    <property type="component" value="Chromosome"/>
</dbReference>
<dbReference type="Pfam" id="PF19295">
    <property type="entry name" value="SufBD_N"/>
    <property type="match status" value="1"/>
</dbReference>
<reference evidence="4 5" key="1">
    <citation type="journal article" date="2011" name="Stand. Genomic Sci.">
        <title>Non-contiguous finished genome sequence of Bacteroides coprosuis type strain (PC139).</title>
        <authorList>
            <person name="Land M."/>
            <person name="Held B."/>
            <person name="Gronow S."/>
            <person name="Abt B."/>
            <person name="Lucas S."/>
            <person name="Del Rio T.G."/>
            <person name="Nolan M."/>
            <person name="Tice H."/>
            <person name="Cheng J.F."/>
            <person name="Pitluck S."/>
            <person name="Liolios K."/>
            <person name="Pagani I."/>
            <person name="Ivanova N."/>
            <person name="Mavromatis K."/>
            <person name="Mikhailova N."/>
            <person name="Pati A."/>
            <person name="Tapia R."/>
            <person name="Han C."/>
            <person name="Goodwin L."/>
            <person name="Chen A."/>
            <person name="Palaniappan K."/>
            <person name="Hauser L."/>
            <person name="Brambilla E.M."/>
            <person name="Rohde M."/>
            <person name="Goker M."/>
            <person name="Detter J.C."/>
            <person name="Woyke T."/>
            <person name="Bristow J."/>
            <person name="Eisen J.A."/>
            <person name="Markowitz V."/>
            <person name="Hugenholtz P."/>
            <person name="Kyrpides N.C."/>
            <person name="Klenk H.P."/>
            <person name="Lapidus A."/>
        </authorList>
    </citation>
    <scope>NUCLEOTIDE SEQUENCE [LARGE SCALE GENOMIC DNA]</scope>
    <source>
        <strain evidence="4 5">DSM 18011</strain>
    </source>
</reference>
<feature type="domain" description="SUF system FeS cluster assembly SufBD core" evidence="2">
    <location>
        <begin position="177"/>
        <end position="408"/>
    </location>
</feature>
<evidence type="ECO:0000313" key="5">
    <source>
        <dbReference type="Proteomes" id="UP000018439"/>
    </source>
</evidence>
<evidence type="ECO:0000313" key="4">
    <source>
        <dbReference type="EMBL" id="EGJ70497.1"/>
    </source>
</evidence>
<accession>F3ZQB9</accession>
<sequence>MDTTEKLLELYKRERGIIEENCSYILNGTRPSAISSFKKLGLPTRKLEKYKYTDVAQFFEGDYKVNFNRAPSSLKVDEVFKCDVPYLDTAQAFLVNDSFHPEITKKDILPRGVTIGGLNAMSERFLEWFAKYYGKIADTREDAIVALNTALVQDGVFIYIPKNTVVDMPIQLINILTSKENLMVNRRLLIIAEENSQVNFLLCNHTIDPVSFLMTGVTEIFAGENAHVNFYEIEENNSKSKRFNHTFVYQESNSTVQVNGMTLHNGISCNCTNFYLAGEGAHADCNGMAITDKEQHVDNITLIEHSVPHCTSHELYKYVLDDKSVGAFTGMILVRPNAQKTDSIQTNRSICLTKDARMYARPQLEIYADDVKCAHGATVGQLDEDALFYMRTRGMSMYEARLLLMFAFINEVVDKIKIEPLKERLHVLVEKRFKGELCNCSGSDIK</sequence>
<proteinExistence type="inferred from homology"/>